<sequence length="418" mass="44217">MPKDRIITGIDVGTSKVSTVIATITPENKVSVVGVSTVPSKGIKKGVVVDIDEAVESIAESLEGSERMAGYSISSAFVSVDGKHISSLNSHGVVAVGGEASEITEADVERVTEAARAVSLPSSREIIHVLPRGFTVDSQDGIKDPVGMSGVRMEVETNIISGSTTVMRNLVKCVQHVGVDVEDLVFCGLASSEAVLSDTEKELGCALVDIGGETTQILIFTNDSPCYASVVPYGGQSITNDLAVGLRISLEDAEKLKIKLSDGSLKKSKDKEDKDKKDEVDISELGLEIDSIPFSFVKNIIEARLTEIVSMVGIEIKNSGHQGNLPAGLIVTGGVVQTLGLKDVVKKHLRLPLRVGYPTGVSGLIDDVSTPAHATAIGLVSYGSYAEPGERISIPSFDTRKVSQTFGRVIEWGRSFLP</sequence>
<dbReference type="Gene3D" id="3.30.420.40">
    <property type="match status" value="2"/>
</dbReference>
<dbReference type="PANTHER" id="PTHR32432:SF4">
    <property type="entry name" value="CELL DIVISION PROTEIN FTSA"/>
    <property type="match status" value="1"/>
</dbReference>
<evidence type="ECO:0000259" key="7">
    <source>
        <dbReference type="SMART" id="SM00842"/>
    </source>
</evidence>
<name>A0A7C1SUY7_UNCKA</name>
<keyword evidence="3 5" id="KW-0472">Membrane</keyword>
<evidence type="ECO:0000256" key="5">
    <source>
        <dbReference type="HAMAP-Rule" id="MF_02033"/>
    </source>
</evidence>
<dbReference type="InterPro" id="IPR003494">
    <property type="entry name" value="SHS2_FtsA"/>
</dbReference>
<feature type="domain" description="SHS2" evidence="7">
    <location>
        <begin position="7"/>
        <end position="195"/>
    </location>
</feature>
<dbReference type="NCBIfam" id="TIGR01174">
    <property type="entry name" value="ftsA"/>
    <property type="match status" value="1"/>
</dbReference>
<reference evidence="8" key="1">
    <citation type="journal article" date="2020" name="mSystems">
        <title>Genome- and Community-Level Interaction Insights into Carbon Utilization and Element Cycling Functions of Hydrothermarchaeota in Hydrothermal Sediment.</title>
        <authorList>
            <person name="Zhou Z."/>
            <person name="Liu Y."/>
            <person name="Xu W."/>
            <person name="Pan J."/>
            <person name="Luo Z.H."/>
            <person name="Li M."/>
        </authorList>
    </citation>
    <scope>NUCLEOTIDE SEQUENCE [LARGE SCALE GENOMIC DNA]</scope>
    <source>
        <strain evidence="8">HyVt-365</strain>
    </source>
</reference>
<organism evidence="8">
    <name type="scientific">candidate division WWE3 bacterium</name>
    <dbReference type="NCBI Taxonomy" id="2053526"/>
    <lineage>
        <taxon>Bacteria</taxon>
        <taxon>Katanobacteria</taxon>
    </lineage>
</organism>
<comment type="subunit">
    <text evidence="5">Self-interacts. Interacts with FtsZ.</text>
</comment>
<comment type="subcellular location">
    <subcellularLocation>
        <location evidence="5">Cell membrane</location>
        <topology evidence="5">Peripheral membrane protein</topology>
        <orientation evidence="5">Cytoplasmic side</orientation>
    </subcellularLocation>
    <text evidence="5">Localizes to the Z ring in an FtsZ-dependent manner. Targeted to the membrane through a conserved C-terminal amphipathic helix.</text>
</comment>
<dbReference type="HAMAP" id="MF_02033">
    <property type="entry name" value="FtsA"/>
    <property type="match status" value="1"/>
</dbReference>
<dbReference type="PANTHER" id="PTHR32432">
    <property type="entry name" value="CELL DIVISION PROTEIN FTSA-RELATED"/>
    <property type="match status" value="1"/>
</dbReference>
<dbReference type="GO" id="GO:0032153">
    <property type="term" value="C:cell division site"/>
    <property type="evidence" value="ECO:0007669"/>
    <property type="project" value="UniProtKB-UniRule"/>
</dbReference>
<evidence type="ECO:0000256" key="3">
    <source>
        <dbReference type="ARBA" id="ARBA00023136"/>
    </source>
</evidence>
<evidence type="ECO:0000256" key="4">
    <source>
        <dbReference type="ARBA" id="ARBA00023306"/>
    </source>
</evidence>
<keyword evidence="1 5" id="KW-1003">Cell membrane</keyword>
<dbReference type="Proteomes" id="UP000885744">
    <property type="component" value="Unassembled WGS sequence"/>
</dbReference>
<proteinExistence type="inferred from homology"/>
<keyword evidence="4 5" id="KW-0131">Cell cycle</keyword>
<evidence type="ECO:0000256" key="2">
    <source>
        <dbReference type="ARBA" id="ARBA00022618"/>
    </source>
</evidence>
<dbReference type="GO" id="GO:0009898">
    <property type="term" value="C:cytoplasmic side of plasma membrane"/>
    <property type="evidence" value="ECO:0007669"/>
    <property type="project" value="UniProtKB-UniRule"/>
</dbReference>
<evidence type="ECO:0000313" key="8">
    <source>
        <dbReference type="EMBL" id="HEB13796.1"/>
    </source>
</evidence>
<dbReference type="InterPro" id="IPR050696">
    <property type="entry name" value="FtsA/MreB"/>
</dbReference>
<dbReference type="SUPFAM" id="SSF53067">
    <property type="entry name" value="Actin-like ATPase domain"/>
    <property type="match status" value="2"/>
</dbReference>
<comment type="similarity">
    <text evidence="5 6">Belongs to the FtsA/MreB family.</text>
</comment>
<dbReference type="InterPro" id="IPR043129">
    <property type="entry name" value="ATPase_NBD"/>
</dbReference>
<dbReference type="GO" id="GO:0043093">
    <property type="term" value="P:FtsZ-dependent cytokinesis"/>
    <property type="evidence" value="ECO:0007669"/>
    <property type="project" value="UniProtKB-UniRule"/>
</dbReference>
<dbReference type="AlphaFoldDB" id="A0A7C1SUY7"/>
<dbReference type="Gene3D" id="3.30.1490.110">
    <property type="match status" value="1"/>
</dbReference>
<accession>A0A7C1SUY7</accession>
<dbReference type="PIRSF" id="PIRSF003101">
    <property type="entry name" value="FtsA"/>
    <property type="match status" value="1"/>
</dbReference>
<dbReference type="CDD" id="cd24048">
    <property type="entry name" value="ASKHA_NBD_FtsA"/>
    <property type="match status" value="1"/>
</dbReference>
<evidence type="ECO:0000256" key="1">
    <source>
        <dbReference type="ARBA" id="ARBA00022475"/>
    </source>
</evidence>
<dbReference type="EMBL" id="DRHH01000003">
    <property type="protein sequence ID" value="HEB13796.1"/>
    <property type="molecule type" value="Genomic_DNA"/>
</dbReference>
<evidence type="ECO:0000256" key="6">
    <source>
        <dbReference type="PIRNR" id="PIRNR003101"/>
    </source>
</evidence>
<dbReference type="Pfam" id="PF14450">
    <property type="entry name" value="FtsA"/>
    <property type="match status" value="1"/>
</dbReference>
<dbReference type="InterPro" id="IPR020823">
    <property type="entry name" value="Cell_div_FtsA"/>
</dbReference>
<dbReference type="Pfam" id="PF02491">
    <property type="entry name" value="SHS2_FTSA"/>
    <property type="match status" value="1"/>
</dbReference>
<comment type="caution">
    <text evidence="8">The sequence shown here is derived from an EMBL/GenBank/DDBJ whole genome shotgun (WGS) entry which is preliminary data.</text>
</comment>
<dbReference type="SMART" id="SM00842">
    <property type="entry name" value="FtsA"/>
    <property type="match status" value="1"/>
</dbReference>
<keyword evidence="2 5" id="KW-0132">Cell division</keyword>
<comment type="function">
    <text evidence="5 6">Cell division protein that is involved in the assembly of the Z ring. May serve as a membrane anchor for the Z ring.</text>
</comment>
<protein>
    <recommendedName>
        <fullName evidence="5 6">Cell division protein FtsA</fullName>
    </recommendedName>
</protein>
<gene>
    <name evidence="5 8" type="primary">ftsA</name>
    <name evidence="8" type="ORF">ENI09_00075</name>
</gene>